<organism evidence="1 2">
    <name type="scientific">Acrobeloides nanus</name>
    <dbReference type="NCBI Taxonomy" id="290746"/>
    <lineage>
        <taxon>Eukaryota</taxon>
        <taxon>Metazoa</taxon>
        <taxon>Ecdysozoa</taxon>
        <taxon>Nematoda</taxon>
        <taxon>Chromadorea</taxon>
        <taxon>Rhabditida</taxon>
        <taxon>Tylenchina</taxon>
        <taxon>Cephalobomorpha</taxon>
        <taxon>Cephaloboidea</taxon>
        <taxon>Cephalobidae</taxon>
        <taxon>Acrobeloides</taxon>
    </lineage>
</organism>
<evidence type="ECO:0000313" key="2">
    <source>
        <dbReference type="WBParaSite" id="ACRNAN_scaffold4669.g11291.t1"/>
    </source>
</evidence>
<keyword evidence="1" id="KW-1185">Reference proteome</keyword>
<dbReference type="AlphaFoldDB" id="A0A914DZL1"/>
<dbReference type="Proteomes" id="UP000887540">
    <property type="component" value="Unplaced"/>
</dbReference>
<protein>
    <submittedName>
        <fullName evidence="2">Uncharacterized protein</fullName>
    </submittedName>
</protein>
<proteinExistence type="predicted"/>
<reference evidence="2" key="1">
    <citation type="submission" date="2022-11" db="UniProtKB">
        <authorList>
            <consortium name="WormBaseParasite"/>
        </authorList>
    </citation>
    <scope>IDENTIFICATION</scope>
</reference>
<sequence length="140" mass="15588">MMRKLAKKQAAKKQVAMKQAAVKQAVVKQAAVKQAVVKQAVVKQAAKKQAAKKETTRKAVKNEELIIAIPRKKAAGPDRITVPTLKTLVDEISSSIAMFTNRCILKVPFLLNGKRPRLSLCPRKATHQTQETTARYHFCR</sequence>
<evidence type="ECO:0000313" key="1">
    <source>
        <dbReference type="Proteomes" id="UP000887540"/>
    </source>
</evidence>
<dbReference type="WBParaSite" id="ACRNAN_scaffold4669.g11291.t1">
    <property type="protein sequence ID" value="ACRNAN_scaffold4669.g11291.t1"/>
    <property type="gene ID" value="ACRNAN_scaffold4669.g11291"/>
</dbReference>
<accession>A0A914DZL1</accession>
<name>A0A914DZL1_9BILA</name>